<dbReference type="SMART" id="SM00437">
    <property type="entry name" value="TOP1Ac"/>
    <property type="match status" value="1"/>
</dbReference>
<keyword evidence="5" id="KW-0238">DNA-binding</keyword>
<dbReference type="EC" id="5.6.2.1" evidence="3"/>
<dbReference type="Gene3D" id="1.10.460.10">
    <property type="entry name" value="Topoisomerase I, domain 2"/>
    <property type="match status" value="1"/>
</dbReference>
<dbReference type="InterPro" id="IPR013826">
    <property type="entry name" value="Topo_IA_cen_sub3"/>
</dbReference>
<accession>A0A6G1TZU7</accession>
<gene>
    <name evidence="12" type="ORF">F7D73_07625</name>
</gene>
<name>A0A6G1TZU7_9BACT</name>
<evidence type="ECO:0000256" key="4">
    <source>
        <dbReference type="ARBA" id="ARBA00023029"/>
    </source>
</evidence>
<keyword evidence="6 12" id="KW-0413">Isomerase</keyword>
<dbReference type="InterPro" id="IPR023405">
    <property type="entry name" value="Topo_IA_core_domain"/>
</dbReference>
<dbReference type="Gene3D" id="2.70.20.10">
    <property type="entry name" value="Topoisomerase I, domain 3"/>
    <property type="match status" value="1"/>
</dbReference>
<organism evidence="12 13">
    <name type="scientific">Segatella copri</name>
    <dbReference type="NCBI Taxonomy" id="165179"/>
    <lineage>
        <taxon>Bacteria</taxon>
        <taxon>Pseudomonadati</taxon>
        <taxon>Bacteroidota</taxon>
        <taxon>Bacteroidia</taxon>
        <taxon>Bacteroidales</taxon>
        <taxon>Prevotellaceae</taxon>
        <taxon>Segatella</taxon>
    </lineage>
</organism>
<dbReference type="PRINTS" id="PR00417">
    <property type="entry name" value="PRTPISMRASEI"/>
</dbReference>
<dbReference type="Pfam" id="PF01751">
    <property type="entry name" value="Toprim"/>
    <property type="match status" value="1"/>
</dbReference>
<reference evidence="12 13" key="1">
    <citation type="submission" date="2019-09" db="EMBL/GenBank/DDBJ databases">
        <title>Distinct polysaccharide growth profiles of human intestinal Prevotella copri isolates.</title>
        <authorList>
            <person name="Fehlner-Peach H."/>
            <person name="Magnabosco C."/>
            <person name="Raghavan V."/>
            <person name="Scher J.U."/>
            <person name="Tett A."/>
            <person name="Cox L.M."/>
            <person name="Gottsegen C."/>
            <person name="Watters A."/>
            <person name="Wiltshire- Gordon J.D."/>
            <person name="Segata N."/>
            <person name="Bonneau R."/>
            <person name="Littman D.R."/>
        </authorList>
    </citation>
    <scope>NUCLEOTIDE SEQUENCE [LARGE SCALE GENOMIC DNA]</scope>
    <source>
        <strain evidence="13">iA622</strain>
    </source>
</reference>
<comment type="similarity">
    <text evidence="2">Belongs to the type IA topoisomerase family.</text>
</comment>
<dbReference type="Proteomes" id="UP000480425">
    <property type="component" value="Unassembled WGS sequence"/>
</dbReference>
<evidence type="ECO:0000313" key="13">
    <source>
        <dbReference type="Proteomes" id="UP000480425"/>
    </source>
</evidence>
<comment type="caution">
    <text evidence="12">The sequence shown here is derived from an EMBL/GenBank/DDBJ whole genome shotgun (WGS) entry which is preliminary data.</text>
</comment>
<evidence type="ECO:0000259" key="11">
    <source>
        <dbReference type="PROSITE" id="PS52039"/>
    </source>
</evidence>
<dbReference type="InterPro" id="IPR006171">
    <property type="entry name" value="TOPRIM_dom"/>
</dbReference>
<dbReference type="SMART" id="SM00436">
    <property type="entry name" value="TOP1Bc"/>
    <property type="match status" value="1"/>
</dbReference>
<evidence type="ECO:0000256" key="1">
    <source>
        <dbReference type="ARBA" id="ARBA00000213"/>
    </source>
</evidence>
<dbReference type="OrthoDB" id="9803554at2"/>
<evidence type="ECO:0000256" key="2">
    <source>
        <dbReference type="ARBA" id="ARBA00009446"/>
    </source>
</evidence>
<dbReference type="GO" id="GO:0006310">
    <property type="term" value="P:DNA recombination"/>
    <property type="evidence" value="ECO:0007669"/>
    <property type="project" value="TreeGrafter"/>
</dbReference>
<dbReference type="RefSeq" id="WP_153123620.1">
    <property type="nucleotide sequence ID" value="NZ_VZCB01000059.1"/>
</dbReference>
<dbReference type="InterPro" id="IPR025589">
    <property type="entry name" value="Toprim_C_rpt"/>
</dbReference>
<dbReference type="InterPro" id="IPR013825">
    <property type="entry name" value="Topo_IA_cen_sub2"/>
</dbReference>
<dbReference type="SUPFAM" id="SSF56712">
    <property type="entry name" value="Prokaryotic type I DNA topoisomerase"/>
    <property type="match status" value="1"/>
</dbReference>
<dbReference type="SMART" id="SM00493">
    <property type="entry name" value="TOPRIM"/>
    <property type="match status" value="1"/>
</dbReference>
<dbReference type="Pfam" id="PF13342">
    <property type="entry name" value="Toprim_Crpt"/>
    <property type="match status" value="1"/>
</dbReference>
<dbReference type="GO" id="GO:0006265">
    <property type="term" value="P:DNA topological change"/>
    <property type="evidence" value="ECO:0007669"/>
    <property type="project" value="InterPro"/>
</dbReference>
<dbReference type="PROSITE" id="PS52039">
    <property type="entry name" value="TOPO_IA_2"/>
    <property type="match status" value="1"/>
</dbReference>
<dbReference type="InterPro" id="IPR013497">
    <property type="entry name" value="Topo_IA_cen"/>
</dbReference>
<evidence type="ECO:0000256" key="8">
    <source>
        <dbReference type="ARBA" id="ARBA00031985"/>
    </source>
</evidence>
<dbReference type="PANTHER" id="PTHR11390:SF21">
    <property type="entry name" value="DNA TOPOISOMERASE 3-ALPHA"/>
    <property type="match status" value="1"/>
</dbReference>
<evidence type="ECO:0000256" key="5">
    <source>
        <dbReference type="ARBA" id="ARBA00023125"/>
    </source>
</evidence>
<dbReference type="GO" id="GO:0043597">
    <property type="term" value="C:cytoplasmic replication fork"/>
    <property type="evidence" value="ECO:0007669"/>
    <property type="project" value="TreeGrafter"/>
</dbReference>
<comment type="catalytic activity">
    <reaction evidence="1">
        <text>ATP-independent breakage of single-stranded DNA, followed by passage and rejoining.</text>
        <dbReference type="EC" id="5.6.2.1"/>
    </reaction>
</comment>
<protein>
    <recommendedName>
        <fullName evidence="3">DNA topoisomerase</fullName>
        <ecNumber evidence="3">5.6.2.1</ecNumber>
    </recommendedName>
    <alternativeName>
        <fullName evidence="10">Omega-protein</fullName>
    </alternativeName>
    <alternativeName>
        <fullName evidence="9">Relaxing enzyme</fullName>
    </alternativeName>
    <alternativeName>
        <fullName evidence="7">Swivelase</fullName>
    </alternativeName>
    <alternativeName>
        <fullName evidence="8">Untwisting enzyme</fullName>
    </alternativeName>
</protein>
<dbReference type="GO" id="GO:0006281">
    <property type="term" value="P:DNA repair"/>
    <property type="evidence" value="ECO:0007669"/>
    <property type="project" value="TreeGrafter"/>
</dbReference>
<dbReference type="InterPro" id="IPR000380">
    <property type="entry name" value="Topo_IA"/>
</dbReference>
<evidence type="ECO:0000313" key="12">
    <source>
        <dbReference type="EMBL" id="MQN80823.1"/>
    </source>
</evidence>
<dbReference type="PANTHER" id="PTHR11390">
    <property type="entry name" value="PROKARYOTIC DNA TOPOISOMERASE"/>
    <property type="match status" value="1"/>
</dbReference>
<evidence type="ECO:0000256" key="10">
    <source>
        <dbReference type="ARBA" id="ARBA00032877"/>
    </source>
</evidence>
<dbReference type="InterPro" id="IPR013824">
    <property type="entry name" value="Topo_IA_cen_sub1"/>
</dbReference>
<dbReference type="InterPro" id="IPR003601">
    <property type="entry name" value="Topo_IA_2"/>
</dbReference>
<feature type="domain" description="Topo IA-type catalytic" evidence="11">
    <location>
        <begin position="158"/>
        <end position="627"/>
    </location>
</feature>
<dbReference type="EMBL" id="VZCB01000059">
    <property type="protein sequence ID" value="MQN80823.1"/>
    <property type="molecule type" value="Genomic_DNA"/>
</dbReference>
<evidence type="ECO:0000256" key="6">
    <source>
        <dbReference type="ARBA" id="ARBA00023235"/>
    </source>
</evidence>
<dbReference type="GO" id="GO:0003917">
    <property type="term" value="F:DNA topoisomerase type I (single strand cut, ATP-independent) activity"/>
    <property type="evidence" value="ECO:0007669"/>
    <property type="project" value="UniProtKB-EC"/>
</dbReference>
<evidence type="ECO:0000256" key="7">
    <source>
        <dbReference type="ARBA" id="ARBA00030003"/>
    </source>
</evidence>
<evidence type="ECO:0000256" key="3">
    <source>
        <dbReference type="ARBA" id="ARBA00012891"/>
    </source>
</evidence>
<dbReference type="GO" id="GO:0003677">
    <property type="term" value="F:DNA binding"/>
    <property type="evidence" value="ECO:0007669"/>
    <property type="project" value="UniProtKB-KW"/>
</dbReference>
<dbReference type="PROSITE" id="PS00396">
    <property type="entry name" value="TOPO_IA_1"/>
    <property type="match status" value="1"/>
</dbReference>
<dbReference type="InterPro" id="IPR023406">
    <property type="entry name" value="Topo_IA_AS"/>
</dbReference>
<proteinExistence type="inferred from homology"/>
<evidence type="ECO:0000256" key="9">
    <source>
        <dbReference type="ARBA" id="ARBA00032235"/>
    </source>
</evidence>
<sequence>MKTIIAEKPSVAKEIAHIVGADKREEGYMQGNGYYVTWAFGHLVQPAMPETYGMKGFHAENLPVIPDPFVLVPRQVKTENGYKADAGVLAQIKIIGKLFDSSERIIVATDAGREGELIFRYLYAYLGCQKPFDRLWISSLTDTAIREGLLNLKDGKEYDNLYHAAKARSEADWLVGINGTQALTIAAGRGTYSVGRVQTPTLGMVCERYWENKRFESKPFWQVHFGVVDADCGNILKFTSVNRWTDKATATDIYNKVKDTGSAIITKVTTKRKVEKAPLLYDLTTLQKEANSQHGFTAEHTLSIAQKLYEAKFITYPRTSSRYISDDVFATLPKLFKNLENHSEYGEKVKLLPGNEDYSKNSVNAAKVTDHHALLITENAAIGLFKDEKIVYDMILCRMIEAFSADCIKDITSVSAQVDHEVEFGISGSIIRQTGWRALPLKEKNKRQDKDADATDNEVKEQVIPNWQEGQHITLSGCTITEGKTKPKPLHTESTLLAAMENPCKREQIQTCLDLPSAAGFGGTQTAGKEIEDDTMRQAMKDCGIGTPATRAAIIETLLKREYMVRQQKKLVPTEKGLALHSVVKNMAIANVEMTGKWEAELAKIERGEASADGFTHSIEGYTREITAELLGCDRLFSHKDSGCQCPKCKQGTMQFFGKVVRCSNKECGMPVFKQVAGKLLTDADITDLLTKGKTRTLNGFTSKQGKPFSAAIAFDENFNTKFVFAERKTAEKRGNVKRYKK</sequence>
<dbReference type="Pfam" id="PF01131">
    <property type="entry name" value="Topoisom_bac"/>
    <property type="match status" value="1"/>
</dbReference>
<dbReference type="AlphaFoldDB" id="A0A6G1TZU7"/>
<dbReference type="Gene3D" id="3.40.50.140">
    <property type="match status" value="1"/>
</dbReference>
<dbReference type="InterPro" id="IPR003602">
    <property type="entry name" value="Topo_IA_DNA-bd_dom"/>
</dbReference>
<dbReference type="InterPro" id="IPR034144">
    <property type="entry name" value="TOPRIM_TopoIII"/>
</dbReference>
<dbReference type="CDD" id="cd00186">
    <property type="entry name" value="TOP1Ac"/>
    <property type="match status" value="1"/>
</dbReference>
<dbReference type="Gene3D" id="1.10.290.10">
    <property type="entry name" value="Topoisomerase I, domain 4"/>
    <property type="match status" value="1"/>
</dbReference>
<dbReference type="CDD" id="cd03362">
    <property type="entry name" value="TOPRIM_TopoIA_TopoIII"/>
    <property type="match status" value="1"/>
</dbReference>
<keyword evidence="4" id="KW-0799">Topoisomerase</keyword>